<accession>A0A444LMS1</accession>
<dbReference type="EMBL" id="SBIP01000001">
    <property type="protein sequence ID" value="RWX81568.1"/>
    <property type="molecule type" value="Genomic_DNA"/>
</dbReference>
<organism evidence="1 2">
    <name type="scientific">Neorhizobium lilium</name>
    <dbReference type="NCBI Taxonomy" id="2503024"/>
    <lineage>
        <taxon>Bacteria</taxon>
        <taxon>Pseudomonadati</taxon>
        <taxon>Pseudomonadota</taxon>
        <taxon>Alphaproteobacteria</taxon>
        <taxon>Hyphomicrobiales</taxon>
        <taxon>Rhizobiaceae</taxon>
        <taxon>Rhizobium/Agrobacterium group</taxon>
        <taxon>Neorhizobium</taxon>
    </lineage>
</organism>
<protein>
    <submittedName>
        <fullName evidence="1">Uncharacterized protein</fullName>
    </submittedName>
</protein>
<dbReference type="Proteomes" id="UP000287687">
    <property type="component" value="Unassembled WGS sequence"/>
</dbReference>
<sequence length="101" mass="10824">MTKDEVKNALLQVLDRVQSLSGCPSPALKGSDVPGKVLESFDSTVWPVATGWLAKKLDIIIPNDVHIFGTLDGKTLLTIDESVDLVLAKKQSKPPITVAAE</sequence>
<evidence type="ECO:0000313" key="1">
    <source>
        <dbReference type="EMBL" id="RWX81568.1"/>
    </source>
</evidence>
<proteinExistence type="predicted"/>
<evidence type="ECO:0000313" key="2">
    <source>
        <dbReference type="Proteomes" id="UP000287687"/>
    </source>
</evidence>
<keyword evidence="2" id="KW-1185">Reference proteome</keyword>
<reference evidence="1 2" key="1">
    <citation type="submission" date="2019-01" db="EMBL/GenBank/DDBJ databases">
        <title>The draft genome of Rhizobium sp. 24NR.</title>
        <authorList>
            <person name="Liu L."/>
            <person name="Liang L."/>
            <person name="Shi S."/>
            <person name="Xu L."/>
            <person name="Wang X."/>
            <person name="Li L."/>
            <person name="Zhang X."/>
        </authorList>
    </citation>
    <scope>NUCLEOTIDE SEQUENCE [LARGE SCALE GENOMIC DNA]</scope>
    <source>
        <strain evidence="1 2">24NR</strain>
    </source>
</reference>
<comment type="caution">
    <text evidence="1">The sequence shown here is derived from an EMBL/GenBank/DDBJ whole genome shotgun (WGS) entry which is preliminary data.</text>
</comment>
<gene>
    <name evidence="1" type="ORF">EPK99_04615</name>
</gene>
<dbReference type="RefSeq" id="WP_128441520.1">
    <property type="nucleotide sequence ID" value="NZ_SBIP01000001.1"/>
</dbReference>
<dbReference type="OrthoDB" id="8241181at2"/>
<dbReference type="AlphaFoldDB" id="A0A444LMS1"/>
<name>A0A444LMS1_9HYPH</name>